<comment type="caution">
    <text evidence="2">The sequence shown here is derived from an EMBL/GenBank/DDBJ whole genome shotgun (WGS) entry which is preliminary data.</text>
</comment>
<evidence type="ECO:0000256" key="1">
    <source>
        <dbReference type="SAM" id="Phobius"/>
    </source>
</evidence>
<evidence type="ECO:0000313" key="2">
    <source>
        <dbReference type="EMBL" id="PSB92410.1"/>
    </source>
</evidence>
<name>A0ABX5FGB6_9BURK</name>
<evidence type="ECO:0000313" key="3">
    <source>
        <dbReference type="Proteomes" id="UP000242660"/>
    </source>
</evidence>
<dbReference type="EMBL" id="MUHY01000001">
    <property type="protein sequence ID" value="PSB92410.1"/>
    <property type="molecule type" value="Genomic_DNA"/>
</dbReference>
<proteinExistence type="predicted"/>
<gene>
    <name evidence="2" type="ORF">BZL35_00652</name>
</gene>
<protein>
    <recommendedName>
        <fullName evidence="4">Secreted protein</fullName>
    </recommendedName>
</protein>
<keyword evidence="1" id="KW-1133">Transmembrane helix</keyword>
<evidence type="ECO:0008006" key="4">
    <source>
        <dbReference type="Google" id="ProtNLM"/>
    </source>
</evidence>
<organism evidence="2 3">
    <name type="scientific">Candidatus Pandoraea novymonadis</name>
    <dbReference type="NCBI Taxonomy" id="1808959"/>
    <lineage>
        <taxon>Bacteria</taxon>
        <taxon>Pseudomonadati</taxon>
        <taxon>Pseudomonadota</taxon>
        <taxon>Betaproteobacteria</taxon>
        <taxon>Burkholderiales</taxon>
        <taxon>Burkholderiaceae</taxon>
        <taxon>Pandoraea</taxon>
    </lineage>
</organism>
<feature type="transmembrane region" description="Helical" evidence="1">
    <location>
        <begin position="6"/>
        <end position="27"/>
    </location>
</feature>
<keyword evidence="1" id="KW-0812">Transmembrane</keyword>
<reference evidence="2 3" key="1">
    <citation type="journal article" date="2017" name="Front. Microbiol.">
        <title>Genome of Ca. Pandoraea novymonadis, an Endosymbiotic Bacterium of the Trypanosomatid Novymonas esmeraldas.</title>
        <authorList>
            <person name="Kostygov A.Y."/>
            <person name="Butenko A."/>
            <person name="Nenarokova A."/>
            <person name="Tashyreva D."/>
            <person name="Flegontov P."/>
            <person name="Lukes J."/>
            <person name="Yurchenko V."/>
        </authorList>
    </citation>
    <scope>NUCLEOTIDE SEQUENCE [LARGE SCALE GENOMIC DNA]</scope>
    <source>
        <strain evidence="2 3">E262</strain>
    </source>
</reference>
<sequence length="88" mass="10079">MDREIIYHMAFCVGFTIALEMTSNIIIIEENPSPSWREMTARNCASSQITSHNMILAITTLPSGRLAQPVPPHWRFLCARSVRLNEYK</sequence>
<accession>A0ABX5FGB6</accession>
<keyword evidence="1" id="KW-0472">Membrane</keyword>
<keyword evidence="3" id="KW-1185">Reference proteome</keyword>
<dbReference type="Proteomes" id="UP000242660">
    <property type="component" value="Unassembled WGS sequence"/>
</dbReference>